<dbReference type="InterPro" id="IPR032675">
    <property type="entry name" value="LRR_dom_sf"/>
</dbReference>
<dbReference type="Pfam" id="PF18791">
    <property type="entry name" value="Transp_inhibit"/>
    <property type="match status" value="1"/>
</dbReference>
<dbReference type="Gene3D" id="3.60.150.10">
    <property type="entry name" value="Chorismate synthase AroC"/>
    <property type="match status" value="1"/>
</dbReference>
<dbReference type="PROSITE" id="PS00787">
    <property type="entry name" value="CHORISMATE_SYNTHASE_1"/>
    <property type="match status" value="1"/>
</dbReference>
<evidence type="ECO:0000256" key="7">
    <source>
        <dbReference type="ARBA" id="ARBA00023239"/>
    </source>
</evidence>
<dbReference type="Gene3D" id="3.80.10.10">
    <property type="entry name" value="Ribonuclease Inhibitor"/>
    <property type="match status" value="1"/>
</dbReference>
<sequence length="860" mass="94214">MSEEEDDEMPAAYGERVGPRISGRTQGSRPPAVRIRPRAQTRRELFIGNCYFDRVAIRTCWPQRFPHVRSLVLKGKPRFADFNLVPFDWGAHPTPWISAFSASYRFLEKLFLKRMSVSNDDLNLIGCSLPGLKELSIVNSDGFSTEGLAIIAEKCRQLRVLDLIEAYLDEVEDEWTDWVSKFPQSGTCLESLVFECISGPFNFEALESLVARSPNLRQLRVHQDLTAAQLQRLMARAPQLTQLGTGSFRSMADVGIAPVGAADNEVEGLASAFASSRSIVSLSGFRDLSPELLPAIYPVCANLISLNFSFANIDTEQLRPVILHCHNLQKFWVLDTVCDEGLQMVASACKDLRELRVFPIDAREDAEGLVSDGQAHKFSTGVGSMRKSPEVKGSWAGDAVALTRYLSEGSDMQKITADHGHGDELPLFEAFLERLHRRSPIDAASRRRPDLDPTAELPSPGSAQARTEVQASGNIFGNYFQVATYGESHGGGVGCTISGCPPRIPISAADMQVELDRRRPGQSRITTPRKETDTCQILSGISEGMTTGTPIHVFVPNTDQRGHDYSEMSKAYRPSHADATYDFKYGLRSVQGGGRSSARETIGRVAAGAVAKKILKMKSGTEILAYVSQVHKVVLPEGVVDNETVTYDQIESNIVRCPDPEYAQKMIDAIDAVRIKGDSVGGVVTCIARNVPRGLGSPVFDKLEAELAKGMLSLPATKGFEFGSGFAGTFLMGSEHNDEFYTDENGNIRTRTNRSGGIQGGISNGETIYMRIAFKPTSTIGKKQNTVTRDRNETELIARGRHDPCVVPRAVPMVESMVALVLMDQLMAHLAQCEMFPVNPAFQDSISSPANGSLLMPEHA</sequence>
<feature type="domain" description="Transport inhibitor response 1" evidence="11">
    <location>
        <begin position="66"/>
        <end position="112"/>
    </location>
</feature>
<dbReference type="GO" id="GO:0009423">
    <property type="term" value="P:chorismate biosynthetic process"/>
    <property type="evidence" value="ECO:0007669"/>
    <property type="project" value="UniProtKB-UniPathway"/>
</dbReference>
<evidence type="ECO:0000256" key="6">
    <source>
        <dbReference type="ARBA" id="ARBA00023141"/>
    </source>
</evidence>
<organism evidence="12 13">
    <name type="scientific">Asparagus officinalis</name>
    <name type="common">Garden asparagus</name>
    <dbReference type="NCBI Taxonomy" id="4686"/>
    <lineage>
        <taxon>Eukaryota</taxon>
        <taxon>Viridiplantae</taxon>
        <taxon>Streptophyta</taxon>
        <taxon>Embryophyta</taxon>
        <taxon>Tracheophyta</taxon>
        <taxon>Spermatophyta</taxon>
        <taxon>Magnoliopsida</taxon>
        <taxon>Liliopsida</taxon>
        <taxon>Asparagales</taxon>
        <taxon>Asparagaceae</taxon>
        <taxon>Asparagoideae</taxon>
        <taxon>Asparagus</taxon>
    </lineage>
</organism>
<dbReference type="UniPathway" id="UPA00053">
    <property type="reaction ID" value="UER00090"/>
</dbReference>
<dbReference type="Proteomes" id="UP000243459">
    <property type="component" value="Chromosome 3"/>
</dbReference>
<dbReference type="NCBIfam" id="NF003793">
    <property type="entry name" value="PRK05382.1"/>
    <property type="match status" value="1"/>
</dbReference>
<comment type="catalytic activity">
    <reaction evidence="1 9">
        <text>5-O-(1-carboxyvinyl)-3-phosphoshikimate = chorismate + phosphate</text>
        <dbReference type="Rhea" id="RHEA:21020"/>
        <dbReference type="ChEBI" id="CHEBI:29748"/>
        <dbReference type="ChEBI" id="CHEBI:43474"/>
        <dbReference type="ChEBI" id="CHEBI:57701"/>
        <dbReference type="EC" id="4.2.3.5"/>
    </reaction>
</comment>
<dbReference type="GO" id="GO:0010181">
    <property type="term" value="F:FMN binding"/>
    <property type="evidence" value="ECO:0007669"/>
    <property type="project" value="TreeGrafter"/>
</dbReference>
<evidence type="ECO:0000256" key="1">
    <source>
        <dbReference type="ARBA" id="ARBA00001852"/>
    </source>
</evidence>
<protein>
    <recommendedName>
        <fullName evidence="4 9">Chorismate synthase</fullName>
        <ecNumber evidence="4 9">4.2.3.5</ecNumber>
    </recommendedName>
</protein>
<proteinExistence type="inferred from homology"/>
<dbReference type="GO" id="GO:0009073">
    <property type="term" value="P:aromatic amino acid family biosynthetic process"/>
    <property type="evidence" value="ECO:0007669"/>
    <property type="project" value="UniProtKB-KW"/>
</dbReference>
<dbReference type="PROSITE" id="PS00788">
    <property type="entry name" value="CHORISMATE_SYNTHASE_2"/>
    <property type="match status" value="1"/>
</dbReference>
<evidence type="ECO:0000259" key="11">
    <source>
        <dbReference type="Pfam" id="PF18791"/>
    </source>
</evidence>
<comment type="similarity">
    <text evidence="3 9">Belongs to the chorismate synthase family.</text>
</comment>
<evidence type="ECO:0000256" key="2">
    <source>
        <dbReference type="ARBA" id="ARBA00005044"/>
    </source>
</evidence>
<dbReference type="GO" id="GO:0004107">
    <property type="term" value="F:chorismate synthase activity"/>
    <property type="evidence" value="ECO:0007669"/>
    <property type="project" value="UniProtKB-EC"/>
</dbReference>
<evidence type="ECO:0000256" key="5">
    <source>
        <dbReference type="ARBA" id="ARBA00022605"/>
    </source>
</evidence>
<keyword evidence="6 9" id="KW-0057">Aromatic amino acid biosynthesis</keyword>
<dbReference type="CDD" id="cd07304">
    <property type="entry name" value="Chorismate_synthase"/>
    <property type="match status" value="1"/>
</dbReference>
<feature type="region of interest" description="Disordered" evidence="10">
    <location>
        <begin position="1"/>
        <end position="32"/>
    </location>
</feature>
<dbReference type="Pfam" id="PF01264">
    <property type="entry name" value="Chorismate_synt"/>
    <property type="match status" value="1"/>
</dbReference>
<dbReference type="EMBL" id="CM007383">
    <property type="protein sequence ID" value="ONK74181.1"/>
    <property type="molecule type" value="Genomic_DNA"/>
</dbReference>
<dbReference type="InterPro" id="IPR041101">
    <property type="entry name" value="Transp_inhibit"/>
</dbReference>
<dbReference type="InterPro" id="IPR035904">
    <property type="entry name" value="Chorismate_synth_AroC_sf"/>
</dbReference>
<name>A0A5P1FC26_ASPOF</name>
<evidence type="ECO:0000256" key="3">
    <source>
        <dbReference type="ARBA" id="ARBA00008014"/>
    </source>
</evidence>
<dbReference type="Gramene" id="ONK74181">
    <property type="protein sequence ID" value="ONK74181"/>
    <property type="gene ID" value="A4U43_C03F3640"/>
</dbReference>
<dbReference type="PANTHER" id="PTHR21085:SF0">
    <property type="entry name" value="CHORISMATE SYNTHASE"/>
    <property type="match status" value="1"/>
</dbReference>
<dbReference type="HAMAP" id="MF_00300">
    <property type="entry name" value="Chorismate_synth"/>
    <property type="match status" value="1"/>
</dbReference>
<keyword evidence="13" id="KW-1185">Reference proteome</keyword>
<gene>
    <name evidence="12" type="ORF">A4U43_C03F3640</name>
</gene>
<dbReference type="SUPFAM" id="SSF103263">
    <property type="entry name" value="Chorismate synthase, AroC"/>
    <property type="match status" value="1"/>
</dbReference>
<accession>A0A5P1FC26</accession>
<dbReference type="AlphaFoldDB" id="A0A5P1FC26"/>
<dbReference type="InterPro" id="IPR020541">
    <property type="entry name" value="Chorismate_synthase_CS"/>
</dbReference>
<reference evidence="13" key="1">
    <citation type="journal article" date="2017" name="Nat. Commun.">
        <title>The asparagus genome sheds light on the origin and evolution of a young Y chromosome.</title>
        <authorList>
            <person name="Harkess A."/>
            <person name="Zhou J."/>
            <person name="Xu C."/>
            <person name="Bowers J.E."/>
            <person name="Van der Hulst R."/>
            <person name="Ayyampalayam S."/>
            <person name="Mercati F."/>
            <person name="Riccardi P."/>
            <person name="McKain M.R."/>
            <person name="Kakrana A."/>
            <person name="Tang H."/>
            <person name="Ray J."/>
            <person name="Groenendijk J."/>
            <person name="Arikit S."/>
            <person name="Mathioni S.M."/>
            <person name="Nakano M."/>
            <person name="Shan H."/>
            <person name="Telgmann-Rauber A."/>
            <person name="Kanno A."/>
            <person name="Yue Z."/>
            <person name="Chen H."/>
            <person name="Li W."/>
            <person name="Chen Y."/>
            <person name="Xu X."/>
            <person name="Zhang Y."/>
            <person name="Luo S."/>
            <person name="Chen H."/>
            <person name="Gao J."/>
            <person name="Mao Z."/>
            <person name="Pires J.C."/>
            <person name="Luo M."/>
            <person name="Kudrna D."/>
            <person name="Wing R.A."/>
            <person name="Meyers B.C."/>
            <person name="Yi K."/>
            <person name="Kong H."/>
            <person name="Lavrijsen P."/>
            <person name="Sunseri F."/>
            <person name="Falavigna A."/>
            <person name="Ye Y."/>
            <person name="Leebens-Mack J.H."/>
            <person name="Chen G."/>
        </authorList>
    </citation>
    <scope>NUCLEOTIDE SEQUENCE [LARGE SCALE GENOMIC DNA]</scope>
    <source>
        <strain evidence="13">cv. DH0086</strain>
    </source>
</reference>
<comment type="function">
    <text evidence="8">Catalyzes the last common step of the biosynthesis of aromatic amino acids, produced via the shikimic acid pathway.</text>
</comment>
<dbReference type="GO" id="GO:0008652">
    <property type="term" value="P:amino acid biosynthetic process"/>
    <property type="evidence" value="ECO:0007669"/>
    <property type="project" value="UniProtKB-KW"/>
</dbReference>
<dbReference type="PROSITE" id="PS00789">
    <property type="entry name" value="CHORISMATE_SYNTHASE_3"/>
    <property type="match status" value="1"/>
</dbReference>
<dbReference type="EC" id="4.2.3.5" evidence="4 9"/>
<evidence type="ECO:0000313" key="13">
    <source>
        <dbReference type="Proteomes" id="UP000243459"/>
    </source>
</evidence>
<feature type="region of interest" description="Disordered" evidence="10">
    <location>
        <begin position="441"/>
        <end position="466"/>
    </location>
</feature>
<dbReference type="GO" id="GO:0005829">
    <property type="term" value="C:cytosol"/>
    <property type="evidence" value="ECO:0007669"/>
    <property type="project" value="TreeGrafter"/>
</dbReference>
<evidence type="ECO:0000256" key="4">
    <source>
        <dbReference type="ARBA" id="ARBA00013036"/>
    </source>
</evidence>
<dbReference type="NCBIfam" id="TIGR00033">
    <property type="entry name" value="aroC"/>
    <property type="match status" value="1"/>
</dbReference>
<evidence type="ECO:0000313" key="12">
    <source>
        <dbReference type="EMBL" id="ONK74181.1"/>
    </source>
</evidence>
<keyword evidence="7 9" id="KW-0456">Lyase</keyword>
<keyword evidence="5 9" id="KW-0028">Amino-acid biosynthesis</keyword>
<dbReference type="InterPro" id="IPR000453">
    <property type="entry name" value="Chorismate_synth"/>
</dbReference>
<evidence type="ECO:0000256" key="9">
    <source>
        <dbReference type="RuleBase" id="RU000605"/>
    </source>
</evidence>
<dbReference type="PANTHER" id="PTHR21085">
    <property type="entry name" value="CHORISMATE SYNTHASE"/>
    <property type="match status" value="1"/>
</dbReference>
<dbReference type="FunFam" id="3.60.150.10:FF:000003">
    <property type="entry name" value="Chorismate synthase"/>
    <property type="match status" value="1"/>
</dbReference>
<dbReference type="SUPFAM" id="SSF52047">
    <property type="entry name" value="RNI-like"/>
    <property type="match status" value="1"/>
</dbReference>
<evidence type="ECO:0000256" key="10">
    <source>
        <dbReference type="SAM" id="MobiDB-lite"/>
    </source>
</evidence>
<comment type="pathway">
    <text evidence="2 9">Metabolic intermediate biosynthesis; chorismate biosynthesis; chorismate from D-erythrose 4-phosphate and phosphoenolpyruvate: step 7/7.</text>
</comment>
<comment type="cofactor">
    <cofactor evidence="9">
        <name>FMNH2</name>
        <dbReference type="ChEBI" id="CHEBI:57618"/>
    </cofactor>
    <text evidence="9">Reduced FMN (FMNH(2)).</text>
</comment>
<evidence type="ECO:0000256" key="8">
    <source>
        <dbReference type="ARBA" id="ARBA00053861"/>
    </source>
</evidence>